<dbReference type="InterPro" id="IPR025510">
    <property type="entry name" value="DUF4397"/>
</dbReference>
<evidence type="ECO:0000313" key="3">
    <source>
        <dbReference type="EMBL" id="TKC02487.1"/>
    </source>
</evidence>
<feature type="chain" id="PRO_5020297014" evidence="1">
    <location>
        <begin position="21"/>
        <end position="233"/>
    </location>
</feature>
<dbReference type="RefSeq" id="WP_136874795.1">
    <property type="nucleotide sequence ID" value="NZ_SWBO01000002.1"/>
</dbReference>
<evidence type="ECO:0000259" key="2">
    <source>
        <dbReference type="Pfam" id="PF14344"/>
    </source>
</evidence>
<evidence type="ECO:0000256" key="1">
    <source>
        <dbReference type="SAM" id="SignalP"/>
    </source>
</evidence>
<dbReference type="PROSITE" id="PS51257">
    <property type="entry name" value="PROKAR_LIPOPROTEIN"/>
    <property type="match status" value="1"/>
</dbReference>
<protein>
    <submittedName>
        <fullName evidence="3">DUF4397 domain-containing protein</fullName>
    </submittedName>
</protein>
<feature type="signal peptide" evidence="1">
    <location>
        <begin position="1"/>
        <end position="20"/>
    </location>
</feature>
<proteinExistence type="predicted"/>
<comment type="caution">
    <text evidence="3">The sequence shown here is derived from an EMBL/GenBank/DDBJ whole genome shotgun (WGS) entry which is preliminary data.</text>
</comment>
<dbReference type="Proteomes" id="UP000310477">
    <property type="component" value="Unassembled WGS sequence"/>
</dbReference>
<dbReference type="OrthoDB" id="9792011at2"/>
<gene>
    <name evidence="3" type="ORF">FA045_04210</name>
</gene>
<keyword evidence="4" id="KW-1185">Reference proteome</keyword>
<dbReference type="AlphaFoldDB" id="A0A4V5NYH8"/>
<keyword evidence="1" id="KW-0732">Signal</keyword>
<dbReference type="Pfam" id="PF14344">
    <property type="entry name" value="DUF4397"/>
    <property type="match status" value="1"/>
</dbReference>
<dbReference type="EMBL" id="SWBO01000002">
    <property type="protein sequence ID" value="TKC02487.1"/>
    <property type="molecule type" value="Genomic_DNA"/>
</dbReference>
<organism evidence="3 4">
    <name type="scientific">Pedobacter cryotolerans</name>
    <dbReference type="NCBI Taxonomy" id="2571270"/>
    <lineage>
        <taxon>Bacteria</taxon>
        <taxon>Pseudomonadati</taxon>
        <taxon>Bacteroidota</taxon>
        <taxon>Sphingobacteriia</taxon>
        <taxon>Sphingobacteriales</taxon>
        <taxon>Sphingobacteriaceae</taxon>
        <taxon>Pedobacter</taxon>
    </lineage>
</organism>
<sequence>MKTFINKKRAFVLIALSAFAVLLSSCKKDVEQEIEPIEYGNAKMSVTNTVSGSNAQDFYQNDTKLTTAAVAYAQTSPYLTLKAGNSVISFRNAGSTAVSVALQAILNTDLSYTVFYYVDQSGTARMNGFSDDQTAPAAGKIKVRFVNLAPALNNTLNVSLADNTALVNGLSFGNANTNGYLVLDATAALQVSVVNSGISVPIPATNFTSGKIYTIWFDAATTTTAKFHVIQQN</sequence>
<name>A0A4V5NYH8_9SPHI</name>
<reference evidence="3 4" key="1">
    <citation type="submission" date="2019-04" db="EMBL/GenBank/DDBJ databases">
        <title>Pedobacter sp. AR-2-6 sp. nov., isolated from Arctic soil.</title>
        <authorList>
            <person name="Dahal R.H."/>
            <person name="Kim D.-U."/>
        </authorList>
    </citation>
    <scope>NUCLEOTIDE SEQUENCE [LARGE SCALE GENOMIC DNA]</scope>
    <source>
        <strain evidence="3 4">AR-2-6</strain>
    </source>
</reference>
<accession>A0A4V5NYH8</accession>
<feature type="domain" description="DUF4397" evidence="2">
    <location>
        <begin position="42"/>
        <end position="152"/>
    </location>
</feature>
<evidence type="ECO:0000313" key="4">
    <source>
        <dbReference type="Proteomes" id="UP000310477"/>
    </source>
</evidence>